<dbReference type="RefSeq" id="WP_380020160.1">
    <property type="nucleotide sequence ID" value="NZ_JBHSHD010000007.1"/>
</dbReference>
<evidence type="ECO:0008006" key="4">
    <source>
        <dbReference type="Google" id="ProtNLM"/>
    </source>
</evidence>
<accession>A0ABV9QXW6</accession>
<proteinExistence type="predicted"/>
<sequence>MHTKISTTGRLLVAACTSALLFGCAMNRPSKPPSVFLPPCNDGSTICLYRGVSAKSNGNASLGPGTFKFNPGLSTFNYENTSGPKPPDCYFVFSVTNPNPGTPVAPLTQLPVNGVAGCDAIFDNTPAGHWDILPSTQCDASVISAYAQSHRSDVANGSNSKCY</sequence>
<comment type="caution">
    <text evidence="2">The sequence shown here is derived from an EMBL/GenBank/DDBJ whole genome shotgun (WGS) entry which is preliminary data.</text>
</comment>
<feature type="signal peptide" evidence="1">
    <location>
        <begin position="1"/>
        <end position="27"/>
    </location>
</feature>
<keyword evidence="3" id="KW-1185">Reference proteome</keyword>
<protein>
    <recommendedName>
        <fullName evidence="4">Peptidase inhibitor family I36</fullName>
    </recommendedName>
</protein>
<evidence type="ECO:0000313" key="3">
    <source>
        <dbReference type="Proteomes" id="UP001595886"/>
    </source>
</evidence>
<gene>
    <name evidence="2" type="ORF">ACFO6Q_08275</name>
</gene>
<dbReference type="PROSITE" id="PS51257">
    <property type="entry name" value="PROKAR_LIPOPROTEIN"/>
    <property type="match status" value="1"/>
</dbReference>
<reference evidence="3" key="1">
    <citation type="journal article" date="2019" name="Int. J. Syst. Evol. Microbiol.">
        <title>The Global Catalogue of Microorganisms (GCM) 10K type strain sequencing project: providing services to taxonomists for standard genome sequencing and annotation.</title>
        <authorList>
            <consortium name="The Broad Institute Genomics Platform"/>
            <consortium name="The Broad Institute Genome Sequencing Center for Infectious Disease"/>
            <person name="Wu L."/>
            <person name="Ma J."/>
        </authorList>
    </citation>
    <scope>NUCLEOTIDE SEQUENCE [LARGE SCALE GENOMIC DNA]</scope>
    <source>
        <strain evidence="3">CCUG 30340</strain>
    </source>
</reference>
<name>A0ABV9QXW6_9GAMM</name>
<evidence type="ECO:0000256" key="1">
    <source>
        <dbReference type="SAM" id="SignalP"/>
    </source>
</evidence>
<dbReference type="EMBL" id="JBHSHD010000007">
    <property type="protein sequence ID" value="MFC4820317.1"/>
    <property type="molecule type" value="Genomic_DNA"/>
</dbReference>
<evidence type="ECO:0000313" key="2">
    <source>
        <dbReference type="EMBL" id="MFC4820317.1"/>
    </source>
</evidence>
<organism evidence="2 3">
    <name type="scientific">Dokdonella ginsengisoli</name>
    <dbReference type="NCBI Taxonomy" id="363846"/>
    <lineage>
        <taxon>Bacteria</taxon>
        <taxon>Pseudomonadati</taxon>
        <taxon>Pseudomonadota</taxon>
        <taxon>Gammaproteobacteria</taxon>
        <taxon>Lysobacterales</taxon>
        <taxon>Rhodanobacteraceae</taxon>
        <taxon>Dokdonella</taxon>
    </lineage>
</organism>
<dbReference type="Proteomes" id="UP001595886">
    <property type="component" value="Unassembled WGS sequence"/>
</dbReference>
<feature type="chain" id="PRO_5045849547" description="Peptidase inhibitor family I36" evidence="1">
    <location>
        <begin position="28"/>
        <end position="163"/>
    </location>
</feature>
<keyword evidence="1" id="KW-0732">Signal</keyword>